<proteinExistence type="inferred from homology"/>
<organism evidence="7 8">
    <name type="scientific">Tachysurus vachellii</name>
    <name type="common">Darkbarbel catfish</name>
    <name type="synonym">Pelteobagrus vachellii</name>
    <dbReference type="NCBI Taxonomy" id="175792"/>
    <lineage>
        <taxon>Eukaryota</taxon>
        <taxon>Metazoa</taxon>
        <taxon>Chordata</taxon>
        <taxon>Craniata</taxon>
        <taxon>Vertebrata</taxon>
        <taxon>Euteleostomi</taxon>
        <taxon>Actinopterygii</taxon>
        <taxon>Neopterygii</taxon>
        <taxon>Teleostei</taxon>
        <taxon>Ostariophysi</taxon>
        <taxon>Siluriformes</taxon>
        <taxon>Bagridae</taxon>
        <taxon>Tachysurus</taxon>
    </lineage>
</organism>
<gene>
    <name evidence="7" type="ORF">Q7C36_004382</name>
</gene>
<dbReference type="PRINTS" id="PR00437">
    <property type="entry name" value="SMALLCYTKCXC"/>
</dbReference>
<comment type="function">
    <text evidence="5">Ligand for cxcr3.2. Chemotactic for macrophages.</text>
</comment>
<dbReference type="Pfam" id="PF00048">
    <property type="entry name" value="IL8"/>
    <property type="match status" value="1"/>
</dbReference>
<dbReference type="GO" id="GO:0006955">
    <property type="term" value="P:immune response"/>
    <property type="evidence" value="ECO:0007669"/>
    <property type="project" value="InterPro"/>
</dbReference>
<accession>A0AA88NJS7</accession>
<comment type="subcellular location">
    <subcellularLocation>
        <location evidence="1">Secreted</location>
    </subcellularLocation>
</comment>
<reference evidence="7" key="1">
    <citation type="submission" date="2023-08" db="EMBL/GenBank/DDBJ databases">
        <title>Pelteobagrus vachellii genome.</title>
        <authorList>
            <person name="Liu H."/>
        </authorList>
    </citation>
    <scope>NUCLEOTIDE SEQUENCE</scope>
    <source>
        <strain evidence="7">PRFRI_2022a</strain>
        <tissue evidence="7">Muscle</tissue>
    </source>
</reference>
<evidence type="ECO:0000256" key="1">
    <source>
        <dbReference type="ARBA" id="ARBA00004613"/>
    </source>
</evidence>
<name>A0AA88NJS7_TACVA</name>
<dbReference type="InterPro" id="IPR039809">
    <property type="entry name" value="Chemokine_b/g/d"/>
</dbReference>
<dbReference type="GO" id="GO:0005615">
    <property type="term" value="C:extracellular space"/>
    <property type="evidence" value="ECO:0007669"/>
    <property type="project" value="UniProtKB-KW"/>
</dbReference>
<evidence type="ECO:0000256" key="5">
    <source>
        <dbReference type="ARBA" id="ARBA00054901"/>
    </source>
</evidence>
<dbReference type="GO" id="GO:0006952">
    <property type="term" value="P:defense response"/>
    <property type="evidence" value="ECO:0007669"/>
    <property type="project" value="InterPro"/>
</dbReference>
<dbReference type="CDD" id="cd00273">
    <property type="entry name" value="Chemokine_CXC"/>
    <property type="match status" value="1"/>
</dbReference>
<evidence type="ECO:0000256" key="4">
    <source>
        <dbReference type="ARBA" id="ARBA00022525"/>
    </source>
</evidence>
<dbReference type="InterPro" id="IPR036048">
    <property type="entry name" value="Interleukin_8-like_sf"/>
</dbReference>
<dbReference type="AlphaFoldDB" id="A0AA88NJS7"/>
<dbReference type="FunFam" id="2.40.50.40:FF:000004">
    <property type="entry name" value="C-X-C motif chemokine"/>
    <property type="match status" value="1"/>
</dbReference>
<dbReference type="EMBL" id="JAVHJS010000004">
    <property type="protein sequence ID" value="KAK2860216.1"/>
    <property type="molecule type" value="Genomic_DNA"/>
</dbReference>
<dbReference type="GO" id="GO:0042056">
    <property type="term" value="F:chemoattractant activity"/>
    <property type="evidence" value="ECO:0007669"/>
    <property type="project" value="UniProtKB-ARBA"/>
</dbReference>
<dbReference type="InterPro" id="IPR033899">
    <property type="entry name" value="CXC_Chemokine_domain"/>
</dbReference>
<dbReference type="SUPFAM" id="SSF54117">
    <property type="entry name" value="Interleukin 8-like chemokines"/>
    <property type="match status" value="1"/>
</dbReference>
<feature type="domain" description="Chemokine interleukin-8-like" evidence="6">
    <location>
        <begin position="9"/>
        <end position="72"/>
    </location>
</feature>
<keyword evidence="3" id="KW-0202">Cytokine</keyword>
<dbReference type="Proteomes" id="UP001187315">
    <property type="component" value="Unassembled WGS sequence"/>
</dbReference>
<dbReference type="SMART" id="SM00199">
    <property type="entry name" value="SCY"/>
    <property type="match status" value="1"/>
</dbReference>
<comment type="similarity">
    <text evidence="2">Belongs to the intercrine alpha (chemokine CxC) family.</text>
</comment>
<sequence length="76" mass="8829">MTEGVPHMQPRCLCTKTMKREISDNRIVKIEIHQPGPHCINTEVIATVKFQNEMTLCLNPEDEWVQKALKKRNLTL</sequence>
<protein>
    <recommendedName>
        <fullName evidence="6">Chemokine interleukin-8-like domain-containing protein</fullName>
    </recommendedName>
</protein>
<evidence type="ECO:0000259" key="6">
    <source>
        <dbReference type="SMART" id="SM00199"/>
    </source>
</evidence>
<evidence type="ECO:0000256" key="2">
    <source>
        <dbReference type="ARBA" id="ARBA00010665"/>
    </source>
</evidence>
<dbReference type="InterPro" id="IPR001089">
    <property type="entry name" value="Chemokine_CXC"/>
</dbReference>
<evidence type="ECO:0000313" key="8">
    <source>
        <dbReference type="Proteomes" id="UP001187315"/>
    </source>
</evidence>
<evidence type="ECO:0000313" key="7">
    <source>
        <dbReference type="EMBL" id="KAK2860216.1"/>
    </source>
</evidence>
<evidence type="ECO:0000256" key="3">
    <source>
        <dbReference type="ARBA" id="ARBA00022514"/>
    </source>
</evidence>
<comment type="caution">
    <text evidence="7">The sequence shown here is derived from an EMBL/GenBank/DDBJ whole genome shotgun (WGS) entry which is preliminary data.</text>
</comment>
<dbReference type="GO" id="GO:0008009">
    <property type="term" value="F:chemokine activity"/>
    <property type="evidence" value="ECO:0007669"/>
    <property type="project" value="InterPro"/>
</dbReference>
<dbReference type="Gene3D" id="2.40.50.40">
    <property type="match status" value="1"/>
</dbReference>
<dbReference type="InterPro" id="IPR001811">
    <property type="entry name" value="Chemokine_IL8-like_dom"/>
</dbReference>
<keyword evidence="8" id="KW-1185">Reference proteome</keyword>
<dbReference type="PANTHER" id="PTHR12015">
    <property type="entry name" value="SMALL INDUCIBLE CYTOKINE A"/>
    <property type="match status" value="1"/>
</dbReference>
<keyword evidence="4" id="KW-0964">Secreted</keyword>